<dbReference type="Gene3D" id="3.60.40.10">
    <property type="entry name" value="PPM-type phosphatase domain"/>
    <property type="match status" value="1"/>
</dbReference>
<dbReference type="PANTHER" id="PTHR47992">
    <property type="entry name" value="PROTEIN PHOSPHATASE"/>
    <property type="match status" value="1"/>
</dbReference>
<feature type="region of interest" description="Disordered" evidence="1">
    <location>
        <begin position="250"/>
        <end position="284"/>
    </location>
</feature>
<dbReference type="SMART" id="SM00332">
    <property type="entry name" value="PP2Cc"/>
    <property type="match status" value="1"/>
</dbReference>
<dbReference type="RefSeq" id="WP_191717939.1">
    <property type="nucleotide sequence ID" value="NZ_JACSQP010000002.1"/>
</dbReference>
<evidence type="ECO:0000256" key="1">
    <source>
        <dbReference type="SAM" id="MobiDB-lite"/>
    </source>
</evidence>
<sequence length="284" mass="29436">MTAPPLPATLMVTSGAHTDPGLRRAVNEDALLAEHPVYIVADGMGGHDAGDLASAAIIDAFRALAGRDDLTPEDVAAAVERAHTAVSAISAGTTRGAGSTLTGVVAVRQGGVPRWLVVNVGDSRVYRLVTHHLEQLTVDHSVAQELVDQGKLARDQMSTYRGRNVITRAIGEERSRADYWLLPIVTGERLLVCSDGLSGDLTDEAIRAGLTLGGAPARTAASLVTQAIVGGGRDNITAIVIDVVAGGISPREDDTTGGLPSGTDESATIEAATLRSARTRARRG</sequence>
<accession>A0ABR8S0G7</accession>
<dbReference type="SUPFAM" id="SSF81606">
    <property type="entry name" value="PP2C-like"/>
    <property type="match status" value="1"/>
</dbReference>
<organism evidence="3 4">
    <name type="scientific">Microbacterium pullorum</name>
    <dbReference type="NCBI Taxonomy" id="2762236"/>
    <lineage>
        <taxon>Bacteria</taxon>
        <taxon>Bacillati</taxon>
        <taxon>Actinomycetota</taxon>
        <taxon>Actinomycetes</taxon>
        <taxon>Micrococcales</taxon>
        <taxon>Microbacteriaceae</taxon>
        <taxon>Microbacterium</taxon>
    </lineage>
</organism>
<evidence type="ECO:0000313" key="4">
    <source>
        <dbReference type="Proteomes" id="UP000648352"/>
    </source>
</evidence>
<dbReference type="Proteomes" id="UP000648352">
    <property type="component" value="Unassembled WGS sequence"/>
</dbReference>
<keyword evidence="4" id="KW-1185">Reference proteome</keyword>
<dbReference type="InterPro" id="IPR001932">
    <property type="entry name" value="PPM-type_phosphatase-like_dom"/>
</dbReference>
<proteinExistence type="predicted"/>
<protein>
    <submittedName>
        <fullName evidence="3">Serine/threonine-protein phosphatase</fullName>
    </submittedName>
</protein>
<dbReference type="EMBL" id="JACSQP010000002">
    <property type="protein sequence ID" value="MBD7956945.1"/>
    <property type="molecule type" value="Genomic_DNA"/>
</dbReference>
<name>A0ABR8S0G7_9MICO</name>
<dbReference type="InterPro" id="IPR036457">
    <property type="entry name" value="PPM-type-like_dom_sf"/>
</dbReference>
<gene>
    <name evidence="3" type="ORF">H9651_04800</name>
</gene>
<feature type="domain" description="PPM-type phosphatase" evidence="2">
    <location>
        <begin position="13"/>
        <end position="243"/>
    </location>
</feature>
<dbReference type="PROSITE" id="PS51746">
    <property type="entry name" value="PPM_2"/>
    <property type="match status" value="1"/>
</dbReference>
<comment type="caution">
    <text evidence="3">The sequence shown here is derived from an EMBL/GenBank/DDBJ whole genome shotgun (WGS) entry which is preliminary data.</text>
</comment>
<evidence type="ECO:0000313" key="3">
    <source>
        <dbReference type="EMBL" id="MBD7956945.1"/>
    </source>
</evidence>
<dbReference type="Pfam" id="PF13672">
    <property type="entry name" value="PP2C_2"/>
    <property type="match status" value="1"/>
</dbReference>
<reference evidence="3 4" key="1">
    <citation type="submission" date="2020-08" db="EMBL/GenBank/DDBJ databases">
        <title>A Genomic Blueprint of the Chicken Gut Microbiome.</title>
        <authorList>
            <person name="Gilroy R."/>
            <person name="Ravi A."/>
            <person name="Getino M."/>
            <person name="Pursley I."/>
            <person name="Horton D.L."/>
            <person name="Alikhan N.-F."/>
            <person name="Baker D."/>
            <person name="Gharbi K."/>
            <person name="Hall N."/>
            <person name="Watson M."/>
            <person name="Adriaenssens E.M."/>
            <person name="Foster-Nyarko E."/>
            <person name="Jarju S."/>
            <person name="Secka A."/>
            <person name="Antonio M."/>
            <person name="Oren A."/>
            <person name="Chaudhuri R."/>
            <person name="La Ragione R.M."/>
            <person name="Hildebrand F."/>
            <person name="Pallen M.J."/>
        </authorList>
    </citation>
    <scope>NUCLEOTIDE SEQUENCE [LARGE SCALE GENOMIC DNA]</scope>
    <source>
        <strain evidence="3 4">Sa4CUA7</strain>
    </source>
</reference>
<dbReference type="InterPro" id="IPR015655">
    <property type="entry name" value="PP2C"/>
</dbReference>
<dbReference type="SMART" id="SM00331">
    <property type="entry name" value="PP2C_SIG"/>
    <property type="match status" value="1"/>
</dbReference>
<evidence type="ECO:0000259" key="2">
    <source>
        <dbReference type="PROSITE" id="PS51746"/>
    </source>
</evidence>
<dbReference type="CDD" id="cd00143">
    <property type="entry name" value="PP2Cc"/>
    <property type="match status" value="1"/>
</dbReference>